<feature type="compositionally biased region" description="Low complexity" evidence="1">
    <location>
        <begin position="10"/>
        <end position="22"/>
    </location>
</feature>
<keyword evidence="3" id="KW-1185">Reference proteome</keyword>
<proteinExistence type="predicted"/>
<accession>A0A7H1NT24</accession>
<dbReference type="Proteomes" id="UP000516349">
    <property type="component" value="Chromosome"/>
</dbReference>
<dbReference type="EMBL" id="CP060244">
    <property type="protein sequence ID" value="QNT78934.1"/>
    <property type="molecule type" value="Genomic_DNA"/>
</dbReference>
<evidence type="ECO:0000256" key="1">
    <source>
        <dbReference type="SAM" id="MobiDB-lite"/>
    </source>
</evidence>
<evidence type="ECO:0008006" key="4">
    <source>
        <dbReference type="Google" id="ProtNLM"/>
    </source>
</evidence>
<protein>
    <recommendedName>
        <fullName evidence="4">Formate dehydrogenase</fullName>
    </recommendedName>
</protein>
<feature type="region of interest" description="Disordered" evidence="1">
    <location>
        <begin position="1"/>
        <end position="23"/>
    </location>
</feature>
<dbReference type="KEGG" id="ebla:JGUZn3_17160"/>
<dbReference type="AlphaFoldDB" id="A0A7H1NT24"/>
<dbReference type="InterPro" id="IPR006311">
    <property type="entry name" value="TAT_signal"/>
</dbReference>
<gene>
    <name evidence="2" type="ORF">JGUZn3_17160</name>
</gene>
<dbReference type="PROSITE" id="PS51318">
    <property type="entry name" value="TAT"/>
    <property type="match status" value="1"/>
</dbReference>
<sequence length="84" mass="9376">MSEFKTKKYPSPQLSPTPQSSSAKVFNRRDFLSASGLVASITSAGVLLPALDTPAHAFHTTQKQTAARYHKSAHIERFYQLNRR</sequence>
<organism evidence="2 3">
    <name type="scientific">Entomobacter blattae</name>
    <dbReference type="NCBI Taxonomy" id="2762277"/>
    <lineage>
        <taxon>Bacteria</taxon>
        <taxon>Pseudomonadati</taxon>
        <taxon>Pseudomonadota</taxon>
        <taxon>Alphaproteobacteria</taxon>
        <taxon>Acetobacterales</taxon>
        <taxon>Acetobacteraceae</taxon>
        <taxon>Entomobacter</taxon>
    </lineage>
</organism>
<evidence type="ECO:0000313" key="3">
    <source>
        <dbReference type="Proteomes" id="UP000516349"/>
    </source>
</evidence>
<reference evidence="2 3" key="1">
    <citation type="submission" date="2020-08" db="EMBL/GenBank/DDBJ databases">
        <title>Complete genome sequence of Entomobacter blattae G55GP.</title>
        <authorList>
            <person name="Poehlein A."/>
            <person name="Guzman J."/>
            <person name="Daniel R."/>
            <person name="Vilcinskas A."/>
        </authorList>
    </citation>
    <scope>NUCLEOTIDE SEQUENCE [LARGE SCALE GENOMIC DNA]</scope>
    <source>
        <strain evidence="2 3">G55GP</strain>
    </source>
</reference>
<dbReference type="RefSeq" id="WP_203413151.1">
    <property type="nucleotide sequence ID" value="NZ_CP060244.1"/>
</dbReference>
<name>A0A7H1NT24_9PROT</name>
<evidence type="ECO:0000313" key="2">
    <source>
        <dbReference type="EMBL" id="QNT78934.1"/>
    </source>
</evidence>